<feature type="binding site" evidence="3">
    <location>
        <position position="293"/>
    </location>
    <ligand>
        <name>Zn(2+)</name>
        <dbReference type="ChEBI" id="CHEBI:29105"/>
    </ligand>
</feature>
<dbReference type="PANTHER" id="PTHR11103">
    <property type="entry name" value="SLR1189 PROTEIN"/>
    <property type="match status" value="1"/>
</dbReference>
<evidence type="ECO:0000313" key="6">
    <source>
        <dbReference type="Proteomes" id="UP001163882"/>
    </source>
</evidence>
<feature type="binding site" evidence="3">
    <location>
        <position position="292"/>
    </location>
    <ligand>
        <name>Zn(2+)</name>
        <dbReference type="ChEBI" id="CHEBI:29105"/>
    </ligand>
</feature>
<keyword evidence="3" id="KW-0862">Zinc</keyword>
<evidence type="ECO:0000256" key="2">
    <source>
        <dbReference type="ARBA" id="ARBA00022679"/>
    </source>
</evidence>
<dbReference type="Pfam" id="PF02574">
    <property type="entry name" value="S-methyl_trans"/>
    <property type="match status" value="1"/>
</dbReference>
<gene>
    <name evidence="5" type="ORF">OF122_13530</name>
</gene>
<organism evidence="5 6">
    <name type="scientific">Pelagibacterium flavum</name>
    <dbReference type="NCBI Taxonomy" id="2984530"/>
    <lineage>
        <taxon>Bacteria</taxon>
        <taxon>Pseudomonadati</taxon>
        <taxon>Pseudomonadota</taxon>
        <taxon>Alphaproteobacteria</taxon>
        <taxon>Hyphomicrobiales</taxon>
        <taxon>Devosiaceae</taxon>
        <taxon>Pelagibacterium</taxon>
    </lineage>
</organism>
<evidence type="ECO:0000256" key="3">
    <source>
        <dbReference type="PROSITE-ProRule" id="PRU00333"/>
    </source>
</evidence>
<reference evidence="5" key="1">
    <citation type="submission" date="2022-10" db="EMBL/GenBank/DDBJ databases">
        <title>YIM 151497 complete genome.</title>
        <authorList>
            <person name="Chen X."/>
        </authorList>
    </citation>
    <scope>NUCLEOTIDE SEQUENCE</scope>
    <source>
        <strain evidence="5">YIM 151497</strain>
    </source>
</reference>
<dbReference type="EMBL" id="CP107716">
    <property type="protein sequence ID" value="UYQ71076.1"/>
    <property type="molecule type" value="Genomic_DNA"/>
</dbReference>
<dbReference type="RefSeq" id="WP_264224738.1">
    <property type="nucleotide sequence ID" value="NZ_CP107716.1"/>
</dbReference>
<keyword evidence="6" id="KW-1185">Reference proteome</keyword>
<comment type="cofactor">
    <cofactor evidence="3">
        <name>Zn(2+)</name>
        <dbReference type="ChEBI" id="CHEBI:29105"/>
    </cofactor>
</comment>
<feature type="domain" description="Hcy-binding" evidence="4">
    <location>
        <begin position="4"/>
        <end position="307"/>
    </location>
</feature>
<keyword evidence="1 3" id="KW-0489">Methyltransferase</keyword>
<dbReference type="PANTHER" id="PTHR11103:SF18">
    <property type="entry name" value="SLR1189 PROTEIN"/>
    <property type="match status" value="1"/>
</dbReference>
<dbReference type="Proteomes" id="UP001163882">
    <property type="component" value="Chromosome"/>
</dbReference>
<evidence type="ECO:0000256" key="1">
    <source>
        <dbReference type="ARBA" id="ARBA00022603"/>
    </source>
</evidence>
<dbReference type="Gene3D" id="3.20.20.330">
    <property type="entry name" value="Homocysteine-binding-like domain"/>
    <property type="match status" value="1"/>
</dbReference>
<dbReference type="InterPro" id="IPR036589">
    <property type="entry name" value="HCY_dom_sf"/>
</dbReference>
<dbReference type="SUPFAM" id="SSF82282">
    <property type="entry name" value="Homocysteine S-methyltransferase"/>
    <property type="match status" value="1"/>
</dbReference>
<protein>
    <submittedName>
        <fullName evidence="5">Homocysteine S-methyltransferase family protein</fullName>
    </submittedName>
</protein>
<dbReference type="PROSITE" id="PS50970">
    <property type="entry name" value="HCY"/>
    <property type="match status" value="1"/>
</dbReference>
<keyword evidence="2 3" id="KW-0808">Transferase</keyword>
<dbReference type="InterPro" id="IPR003726">
    <property type="entry name" value="HCY_dom"/>
</dbReference>
<evidence type="ECO:0000259" key="4">
    <source>
        <dbReference type="PROSITE" id="PS50970"/>
    </source>
</evidence>
<proteinExistence type="predicted"/>
<accession>A0ABY6IKF0</accession>
<name>A0ABY6IKF0_9HYPH</name>
<keyword evidence="3" id="KW-0479">Metal-binding</keyword>
<feature type="binding site" evidence="3">
    <location>
        <position position="223"/>
    </location>
    <ligand>
        <name>Zn(2+)</name>
        <dbReference type="ChEBI" id="CHEBI:29105"/>
    </ligand>
</feature>
<sequence>MSKYRQALPQADGRLFLSDGGMETALIFLQGVDLPQFASFVLLESESGRAELVKYYEKFLPIARSKNVGFVLDTATWRASLDWGEVLGFDADRLTAVNVAAIDLVAGLRDRWETPETPIVLNGAIGPRGDGYKAGRMDVAEAQDFQVEIFAGTQADMISAITMNTVNEAVGIALAARAADMPCVVSFTVETDGKLVDGTSLRAAIEATEEATGASPAYYMVNCAHPTHFEQALARDEDWVKRIRGVRANASAKSHAELDDSDTLDIGDIAGLSGHYKSLTRNFPSMRVLGGCCGTDHRHLAAISEAVVPI</sequence>
<evidence type="ECO:0000313" key="5">
    <source>
        <dbReference type="EMBL" id="UYQ71076.1"/>
    </source>
</evidence>